<name>A0A4Q5LYU0_9BACT</name>
<gene>
    <name evidence="1" type="ORF">EWM59_15105</name>
</gene>
<proteinExistence type="predicted"/>
<reference evidence="1 2" key="1">
    <citation type="submission" date="2019-02" db="EMBL/GenBank/DDBJ databases">
        <title>Bacterial novel species Emticicia sp. 17J42-9 isolated from soil.</title>
        <authorList>
            <person name="Jung H.-Y."/>
        </authorList>
    </citation>
    <scope>NUCLEOTIDE SEQUENCE [LARGE SCALE GENOMIC DNA]</scope>
    <source>
        <strain evidence="1 2">17J42-9</strain>
    </source>
</reference>
<dbReference type="EMBL" id="SEWF01000021">
    <property type="protein sequence ID" value="RYU94835.1"/>
    <property type="molecule type" value="Genomic_DNA"/>
</dbReference>
<dbReference type="RefSeq" id="WP_130022005.1">
    <property type="nucleotide sequence ID" value="NZ_SEWF01000021.1"/>
</dbReference>
<sequence>MPTFSLKYQTSENIPPPFAHAIELSGEIEQNKELALSFELTYLDRNLLTEEEILDEGFSGNDDFSWKGTLPNVWKDILYGNLKSAKPLKIKDLEPHQNFWQLDFEQQSFYPSNAEKFSYLLEEIQQAVFEKAQRELPLHLIFYKNQSGEIKETIIKASFVERKVEITRNLNNQGRKTSELPWDELNFILKNTFSGEFVMDVAFNQKPLHKGTFVNIGDGYWYEVGKSLLIEPYKIQKLFKL</sequence>
<dbReference type="OrthoDB" id="934157at2"/>
<comment type="caution">
    <text evidence="1">The sequence shown here is derived from an EMBL/GenBank/DDBJ whole genome shotgun (WGS) entry which is preliminary data.</text>
</comment>
<dbReference type="Proteomes" id="UP000293162">
    <property type="component" value="Unassembled WGS sequence"/>
</dbReference>
<keyword evidence="2" id="KW-1185">Reference proteome</keyword>
<evidence type="ECO:0000313" key="2">
    <source>
        <dbReference type="Proteomes" id="UP000293162"/>
    </source>
</evidence>
<dbReference type="AlphaFoldDB" id="A0A4Q5LYU0"/>
<evidence type="ECO:0000313" key="1">
    <source>
        <dbReference type="EMBL" id="RYU94835.1"/>
    </source>
</evidence>
<accession>A0A4Q5LYU0</accession>
<protein>
    <submittedName>
        <fullName evidence="1">Uncharacterized protein</fullName>
    </submittedName>
</protein>
<organism evidence="1 2">
    <name type="scientific">Emticicia agri</name>
    <dbReference type="NCBI Taxonomy" id="2492393"/>
    <lineage>
        <taxon>Bacteria</taxon>
        <taxon>Pseudomonadati</taxon>
        <taxon>Bacteroidota</taxon>
        <taxon>Cytophagia</taxon>
        <taxon>Cytophagales</taxon>
        <taxon>Leadbetterellaceae</taxon>
        <taxon>Emticicia</taxon>
    </lineage>
</organism>